<dbReference type="PANTHER" id="PTHR30572">
    <property type="entry name" value="MEMBRANE COMPONENT OF TRANSPORTER-RELATED"/>
    <property type="match status" value="1"/>
</dbReference>
<dbReference type="InterPro" id="IPR050250">
    <property type="entry name" value="Macrolide_Exporter_MacB"/>
</dbReference>
<feature type="domain" description="ABC3 transporter permease C-terminal" evidence="8">
    <location>
        <begin position="760"/>
        <end position="876"/>
    </location>
</feature>
<comment type="caution">
    <text evidence="10">The sequence shown here is derived from an EMBL/GenBank/DDBJ whole genome shotgun (WGS) entry which is preliminary data.</text>
</comment>
<sequence length="883" mass="89007">MSTRPTGAGLFVRIGARSIIAHKLRLVLTLLSVVIGTAFMTGSALFTAQLEDSFTAIVSSMFDDVDIAATGGPGTAGIPADTARALRGNPAVSKVSLLADPATVVVARPDGSVLPTGGAPTQALPVGPDGGMLGGTRDVTGDRPTGPGQVIINATALDTAGLAIGDRVVVVGPTFTRQATITGSYSSAADTGGWIGVGFDEDTYLDLFAAGGRVQMVAISLTGLKNDGAPGPGIPRGSDEARTVIAEATAGIEKTLPGAFVIPGATLADQTTGQLKQALSFLRYFLWAFAGIALLVATFLISNTFAMIVAQRTREFALLRAVGASRAQITAAVTGEAAAVGLIGSAAGVAGGVGLVSLVGVGMDHLQIGLPRSAMTLSATSVAVPMLVGTVLTILAGYVPARRAGTVAPVAAIAGAGTETHDDVRTRFIAACGLFTFGVTLLAGGAVTESLGTTEIRVWFIGAGAAALIGGLWLAGPVVVVPVVAFLGKIVGAPFGAVGHLAATNGRRFPKRTASTAFALTLGLIMVTTIGMLGATMKANVSGMIDDTVTADYVIKGPTGSTLTVPEPLAEAVTRLDDAGQVAVLRTASLTVAGKTRGVPGGRPNSTDVADLDFTPGAGSGLELNPVAGSVNLTGKAGVIIDTDLAAKTHTLPGDTIAVGTPDGEEFAVEVLGVYDPFSGLGEAVISQRTAQAIIGESTIGIQNIFASSVRRDEASIARFGEELNTAAAPYLVVSVLTKQQFSDLSVAGVDQLLAVLYGLLALAVITAILGIINTLALSVIERRTEIGMLRVVGGWRGQIRTMIYLESVVIAVTGALNGAVVGVAVGYAFLSIMTSHGINTIVIAWDTVAAMIAASAVVGVIAAAFPAHRAAATPPLAAIVND</sequence>
<evidence type="ECO:0000256" key="4">
    <source>
        <dbReference type="ARBA" id="ARBA00022989"/>
    </source>
</evidence>
<dbReference type="InterPro" id="IPR025857">
    <property type="entry name" value="MacB_PCD"/>
</dbReference>
<evidence type="ECO:0000313" key="10">
    <source>
        <dbReference type="EMBL" id="MBN9645343.1"/>
    </source>
</evidence>
<gene>
    <name evidence="10" type="ORF">JZY06_12070</name>
</gene>
<comment type="subcellular location">
    <subcellularLocation>
        <location evidence="1">Cell membrane</location>
        <topology evidence="1">Multi-pass membrane protein</topology>
    </subcellularLocation>
</comment>
<accession>A0A939E250</accession>
<feature type="transmembrane region" description="Helical" evidence="7">
    <location>
        <begin position="428"/>
        <end position="446"/>
    </location>
</feature>
<dbReference type="RefSeq" id="WP_207279821.1">
    <property type="nucleotide sequence ID" value="NZ_JAFLEQ010000018.1"/>
</dbReference>
<evidence type="ECO:0000256" key="6">
    <source>
        <dbReference type="ARBA" id="ARBA00038076"/>
    </source>
</evidence>
<evidence type="ECO:0000256" key="1">
    <source>
        <dbReference type="ARBA" id="ARBA00004651"/>
    </source>
</evidence>
<dbReference type="AlphaFoldDB" id="A0A939E250"/>
<feature type="transmembrane region" description="Helical" evidence="7">
    <location>
        <begin position="755"/>
        <end position="781"/>
    </location>
</feature>
<keyword evidence="2" id="KW-1003">Cell membrane</keyword>
<evidence type="ECO:0000259" key="9">
    <source>
        <dbReference type="Pfam" id="PF12704"/>
    </source>
</evidence>
<organism evidence="10 11">
    <name type="scientific">Corynebacterium mendelii</name>
    <dbReference type="NCBI Taxonomy" id="2765362"/>
    <lineage>
        <taxon>Bacteria</taxon>
        <taxon>Bacillati</taxon>
        <taxon>Actinomycetota</taxon>
        <taxon>Actinomycetes</taxon>
        <taxon>Mycobacteriales</taxon>
        <taxon>Corynebacteriaceae</taxon>
        <taxon>Corynebacterium</taxon>
    </lineage>
</organism>
<dbReference type="Pfam" id="PF12704">
    <property type="entry name" value="MacB_PCD"/>
    <property type="match status" value="2"/>
</dbReference>
<keyword evidence="5 7" id="KW-0472">Membrane</keyword>
<dbReference type="GO" id="GO:0005886">
    <property type="term" value="C:plasma membrane"/>
    <property type="evidence" value="ECO:0007669"/>
    <property type="project" value="UniProtKB-SubCell"/>
</dbReference>
<evidence type="ECO:0000256" key="5">
    <source>
        <dbReference type="ARBA" id="ARBA00023136"/>
    </source>
</evidence>
<proteinExistence type="inferred from homology"/>
<feature type="transmembrane region" description="Helical" evidence="7">
    <location>
        <begin position="515"/>
        <end position="535"/>
    </location>
</feature>
<feature type="domain" description="ABC3 transporter permease C-terminal" evidence="8">
    <location>
        <begin position="288"/>
        <end position="406"/>
    </location>
</feature>
<keyword evidence="4 7" id="KW-1133">Transmembrane helix</keyword>
<dbReference type="Pfam" id="PF02687">
    <property type="entry name" value="FtsX"/>
    <property type="match status" value="2"/>
</dbReference>
<keyword evidence="3 7" id="KW-0812">Transmembrane</keyword>
<feature type="domain" description="MacB-like periplasmic core" evidence="9">
    <location>
        <begin position="513"/>
        <end position="717"/>
    </location>
</feature>
<feature type="transmembrane region" description="Helical" evidence="7">
    <location>
        <begin position="374"/>
        <end position="399"/>
    </location>
</feature>
<feature type="transmembrane region" description="Helical" evidence="7">
    <location>
        <begin position="284"/>
        <end position="310"/>
    </location>
</feature>
<evidence type="ECO:0000313" key="11">
    <source>
        <dbReference type="Proteomes" id="UP000664332"/>
    </source>
</evidence>
<dbReference type="Proteomes" id="UP000664332">
    <property type="component" value="Unassembled WGS sequence"/>
</dbReference>
<feature type="transmembrane region" description="Helical" evidence="7">
    <location>
        <begin position="340"/>
        <end position="362"/>
    </location>
</feature>
<keyword evidence="11" id="KW-1185">Reference proteome</keyword>
<dbReference type="EMBL" id="JAFLEQ010000018">
    <property type="protein sequence ID" value="MBN9645343.1"/>
    <property type="molecule type" value="Genomic_DNA"/>
</dbReference>
<evidence type="ECO:0000256" key="3">
    <source>
        <dbReference type="ARBA" id="ARBA00022692"/>
    </source>
</evidence>
<dbReference type="PANTHER" id="PTHR30572:SF4">
    <property type="entry name" value="ABC TRANSPORTER PERMEASE YTRF"/>
    <property type="match status" value="1"/>
</dbReference>
<reference evidence="10" key="1">
    <citation type="submission" date="2021-03" db="EMBL/GenBank/DDBJ databases">
        <authorList>
            <person name="Sun Q."/>
        </authorList>
    </citation>
    <scope>NUCLEOTIDE SEQUENCE</scope>
    <source>
        <strain evidence="10">CCM 8862</strain>
    </source>
</reference>
<comment type="similarity">
    <text evidence="6">Belongs to the ABC-4 integral membrane protein family.</text>
</comment>
<evidence type="ECO:0000259" key="8">
    <source>
        <dbReference type="Pfam" id="PF02687"/>
    </source>
</evidence>
<feature type="domain" description="MacB-like periplasmic core" evidence="9">
    <location>
        <begin position="27"/>
        <end position="210"/>
    </location>
</feature>
<feature type="transmembrane region" description="Helical" evidence="7">
    <location>
        <begin position="843"/>
        <end position="866"/>
    </location>
</feature>
<dbReference type="GO" id="GO:0022857">
    <property type="term" value="F:transmembrane transporter activity"/>
    <property type="evidence" value="ECO:0007669"/>
    <property type="project" value="TreeGrafter"/>
</dbReference>
<dbReference type="InterPro" id="IPR003838">
    <property type="entry name" value="ABC3_permease_C"/>
</dbReference>
<name>A0A939E250_9CORY</name>
<feature type="transmembrane region" description="Helical" evidence="7">
    <location>
        <begin position="26"/>
        <end position="46"/>
    </location>
</feature>
<evidence type="ECO:0000256" key="2">
    <source>
        <dbReference type="ARBA" id="ARBA00022475"/>
    </source>
</evidence>
<feature type="transmembrane region" description="Helical" evidence="7">
    <location>
        <begin position="802"/>
        <end position="831"/>
    </location>
</feature>
<protein>
    <submittedName>
        <fullName evidence="10">ABC transporter permease</fullName>
    </submittedName>
</protein>
<evidence type="ECO:0000256" key="7">
    <source>
        <dbReference type="SAM" id="Phobius"/>
    </source>
</evidence>